<dbReference type="EMBL" id="QGNW01000690">
    <property type="protein sequence ID" value="RVW65268.1"/>
    <property type="molecule type" value="Genomic_DNA"/>
</dbReference>
<accession>A0A438FZD0</accession>
<name>A0A438FZD0_VITVI</name>
<gene>
    <name evidence="1" type="ORF">CK203_049559</name>
</gene>
<reference evidence="1 2" key="1">
    <citation type="journal article" date="2018" name="PLoS Genet.">
        <title>Population sequencing reveals clonal diversity and ancestral inbreeding in the grapevine cultivar Chardonnay.</title>
        <authorList>
            <person name="Roach M.J."/>
            <person name="Johnson D.L."/>
            <person name="Bohlmann J."/>
            <person name="van Vuuren H.J."/>
            <person name="Jones S.J."/>
            <person name="Pretorius I.S."/>
            <person name="Schmidt S.A."/>
            <person name="Borneman A.R."/>
        </authorList>
    </citation>
    <scope>NUCLEOTIDE SEQUENCE [LARGE SCALE GENOMIC DNA]</scope>
    <source>
        <strain evidence="2">cv. Chardonnay</strain>
        <tissue evidence="1">Leaf</tissue>
    </source>
</reference>
<evidence type="ECO:0000313" key="1">
    <source>
        <dbReference type="EMBL" id="RVW65268.1"/>
    </source>
</evidence>
<evidence type="ECO:0000313" key="2">
    <source>
        <dbReference type="Proteomes" id="UP000288805"/>
    </source>
</evidence>
<sequence>MYEVGVWENCNKKLGFKLRCGNGKGKRMYPHFSRRLCGLGDRGNALLNKGGPFELDGLFDGESLKNCSFMLSLDHMKREKWVNC</sequence>
<comment type="caution">
    <text evidence="1">The sequence shown here is derived from an EMBL/GenBank/DDBJ whole genome shotgun (WGS) entry which is preliminary data.</text>
</comment>
<dbReference type="AlphaFoldDB" id="A0A438FZD0"/>
<proteinExistence type="predicted"/>
<organism evidence="1 2">
    <name type="scientific">Vitis vinifera</name>
    <name type="common">Grape</name>
    <dbReference type="NCBI Taxonomy" id="29760"/>
    <lineage>
        <taxon>Eukaryota</taxon>
        <taxon>Viridiplantae</taxon>
        <taxon>Streptophyta</taxon>
        <taxon>Embryophyta</taxon>
        <taxon>Tracheophyta</taxon>
        <taxon>Spermatophyta</taxon>
        <taxon>Magnoliopsida</taxon>
        <taxon>eudicotyledons</taxon>
        <taxon>Gunneridae</taxon>
        <taxon>Pentapetalae</taxon>
        <taxon>rosids</taxon>
        <taxon>Vitales</taxon>
        <taxon>Vitaceae</taxon>
        <taxon>Viteae</taxon>
        <taxon>Vitis</taxon>
    </lineage>
</organism>
<protein>
    <submittedName>
        <fullName evidence="1">Uncharacterized protein</fullName>
    </submittedName>
</protein>
<dbReference type="Proteomes" id="UP000288805">
    <property type="component" value="Unassembled WGS sequence"/>
</dbReference>